<evidence type="ECO:0000256" key="1">
    <source>
        <dbReference type="SAM" id="MobiDB-lite"/>
    </source>
</evidence>
<dbReference type="EMBL" id="PFEE01000067">
    <property type="protein sequence ID" value="PJE63452.1"/>
    <property type="molecule type" value="Genomic_DNA"/>
</dbReference>
<keyword evidence="2" id="KW-0472">Membrane</keyword>
<organism evidence="3 4">
    <name type="scientific">Candidatus Roizmanbacteria bacterium CG10_big_fil_rev_8_21_14_0_10_45_7</name>
    <dbReference type="NCBI Taxonomy" id="1974854"/>
    <lineage>
        <taxon>Bacteria</taxon>
        <taxon>Candidatus Roizmaniibacteriota</taxon>
    </lineage>
</organism>
<evidence type="ECO:0000256" key="2">
    <source>
        <dbReference type="SAM" id="Phobius"/>
    </source>
</evidence>
<feature type="transmembrane region" description="Helical" evidence="2">
    <location>
        <begin position="277"/>
        <end position="296"/>
    </location>
</feature>
<reference evidence="4" key="1">
    <citation type="submission" date="2017-09" db="EMBL/GenBank/DDBJ databases">
        <title>Depth-based differentiation of microbial function through sediment-hosted aquifers and enrichment of novel symbionts in the deep terrestrial subsurface.</title>
        <authorList>
            <person name="Probst A.J."/>
            <person name="Ladd B."/>
            <person name="Jarett J.K."/>
            <person name="Geller-Mcgrath D.E."/>
            <person name="Sieber C.M.K."/>
            <person name="Emerson J.B."/>
            <person name="Anantharaman K."/>
            <person name="Thomas B.C."/>
            <person name="Malmstrom R."/>
            <person name="Stieglmeier M."/>
            <person name="Klingl A."/>
            <person name="Woyke T."/>
            <person name="Ryan C.M."/>
            <person name="Banfield J.F."/>
        </authorList>
    </citation>
    <scope>NUCLEOTIDE SEQUENCE [LARGE SCALE GENOMIC DNA]</scope>
</reference>
<protein>
    <submittedName>
        <fullName evidence="3">Uncharacterized protein</fullName>
    </submittedName>
</protein>
<comment type="caution">
    <text evidence="3">The sequence shown here is derived from an EMBL/GenBank/DDBJ whole genome shotgun (WGS) entry which is preliminary data.</text>
</comment>
<proteinExistence type="predicted"/>
<dbReference type="AlphaFoldDB" id="A0A2M8KU38"/>
<feature type="region of interest" description="Disordered" evidence="1">
    <location>
        <begin position="1"/>
        <end position="21"/>
    </location>
</feature>
<accession>A0A2M8KU38</accession>
<sequence>MIGPSTPLPEKKGVQSHFSSELPKQHAHMVMQGILAPVLPYLGNAFASPAESPEQLMASLQQVHHALRDTPDIFPPEITRLENFERLAGVAFEHLDPTDEEYTIKAERQKLVLGRMVSDAGFIPRSAFNALAQERMNSIMKAAEARRTSNQLTQADIDLANKQMAMLSQLGNGALLMPEDLDRFVPLMTENGIALKMDSATRSQMNELSKQYKAYVSALSQQQPNEASRKTITEWLGTSQQTAQQLEELLNNISQFTTSTEKRKEVTDKIVNGGKGVAFMLLFLALAIGATGLSSMDHA</sequence>
<name>A0A2M8KU38_9BACT</name>
<dbReference type="Proteomes" id="UP000231569">
    <property type="component" value="Unassembled WGS sequence"/>
</dbReference>
<gene>
    <name evidence="3" type="ORF">COU89_03255</name>
</gene>
<keyword evidence="2" id="KW-1133">Transmembrane helix</keyword>
<keyword evidence="2" id="KW-0812">Transmembrane</keyword>
<evidence type="ECO:0000313" key="3">
    <source>
        <dbReference type="EMBL" id="PJE63452.1"/>
    </source>
</evidence>
<evidence type="ECO:0000313" key="4">
    <source>
        <dbReference type="Proteomes" id="UP000231569"/>
    </source>
</evidence>